<dbReference type="RefSeq" id="WP_322447142.1">
    <property type="nucleotide sequence ID" value="NZ_JAXOFX010000009.1"/>
</dbReference>
<reference evidence="2 3" key="1">
    <citation type="submission" date="2023-11" db="EMBL/GenBank/DDBJ databases">
        <title>Bacillus jintuensis, isolated from a mudflat on the Beibu Gulf coast.</title>
        <authorList>
            <person name="Li M."/>
        </authorList>
    </citation>
    <scope>NUCLEOTIDE SEQUENCE [LARGE SCALE GENOMIC DNA]</scope>
    <source>
        <strain evidence="2 3">31A1R</strain>
    </source>
</reference>
<keyword evidence="1" id="KW-0472">Membrane</keyword>
<keyword evidence="3" id="KW-1185">Reference proteome</keyword>
<evidence type="ECO:0000313" key="2">
    <source>
        <dbReference type="EMBL" id="MDZ5472841.1"/>
    </source>
</evidence>
<keyword evidence="1" id="KW-1133">Transmembrane helix</keyword>
<name>A0ABU5J0D0_9BACI</name>
<comment type="caution">
    <text evidence="2">The sequence shown here is derived from an EMBL/GenBank/DDBJ whole genome shotgun (WGS) entry which is preliminary data.</text>
</comment>
<evidence type="ECO:0000313" key="3">
    <source>
        <dbReference type="Proteomes" id="UP001290455"/>
    </source>
</evidence>
<gene>
    <name evidence="2" type="ORF">SM124_14000</name>
</gene>
<sequence>MLKWINNKNRKMIMVGMIIIIFIAGFLDIKYEGLFYQLLPVSLQTFLTDVLYF</sequence>
<organism evidence="2 3">
    <name type="scientific">Robertmurraya mangrovi</name>
    <dbReference type="NCBI Taxonomy" id="3098077"/>
    <lineage>
        <taxon>Bacteria</taxon>
        <taxon>Bacillati</taxon>
        <taxon>Bacillota</taxon>
        <taxon>Bacilli</taxon>
        <taxon>Bacillales</taxon>
        <taxon>Bacillaceae</taxon>
        <taxon>Robertmurraya</taxon>
    </lineage>
</organism>
<proteinExistence type="predicted"/>
<dbReference type="EMBL" id="JAXOFX010000009">
    <property type="protein sequence ID" value="MDZ5472841.1"/>
    <property type="molecule type" value="Genomic_DNA"/>
</dbReference>
<evidence type="ECO:0000256" key="1">
    <source>
        <dbReference type="SAM" id="Phobius"/>
    </source>
</evidence>
<protein>
    <submittedName>
        <fullName evidence="2">Uncharacterized protein</fullName>
    </submittedName>
</protein>
<feature type="transmembrane region" description="Helical" evidence="1">
    <location>
        <begin position="12"/>
        <end position="29"/>
    </location>
</feature>
<accession>A0ABU5J0D0</accession>
<dbReference type="Proteomes" id="UP001290455">
    <property type="component" value="Unassembled WGS sequence"/>
</dbReference>
<keyword evidence="1" id="KW-0812">Transmembrane</keyword>